<dbReference type="RefSeq" id="WP_150065463.1">
    <property type="nucleotide sequence ID" value="NZ_JBEPDJ010000018.1"/>
</dbReference>
<sequence length="71" mass="7378">MVTGTARALASAYGETPAPGFTSWESAAVEVAVRHGSRADAEAPLPVFPEAPAEALHTLGILEFENAEDLL</sequence>
<proteinExistence type="predicted"/>
<evidence type="ECO:0000313" key="1">
    <source>
        <dbReference type="EMBL" id="KAA5837300.1"/>
    </source>
</evidence>
<dbReference type="EMBL" id="VWPH01000002">
    <property type="protein sequence ID" value="KAA5837300.1"/>
    <property type="molecule type" value="Genomic_DNA"/>
</dbReference>
<accession>A0A5M7C798</accession>
<evidence type="ECO:0000313" key="2">
    <source>
        <dbReference type="Proteomes" id="UP000323946"/>
    </source>
</evidence>
<name>A0A5M7C798_SACHI</name>
<reference evidence="1 2" key="1">
    <citation type="submission" date="2019-09" db="EMBL/GenBank/DDBJ databases">
        <title>Draft genome sequence of the thermophilic Saccharopolyspora hirsuta VKM Ac-666T.</title>
        <authorList>
            <person name="Lobastova T.G."/>
            <person name="Fokina V."/>
            <person name="Bragin E.Y."/>
            <person name="Shtratnikova V.Y."/>
            <person name="Starodumova I.P."/>
            <person name="Tarlachkov S.V."/>
            <person name="Donova M.V."/>
        </authorList>
    </citation>
    <scope>NUCLEOTIDE SEQUENCE [LARGE SCALE GENOMIC DNA]</scope>
    <source>
        <strain evidence="1 2">VKM Ac-666</strain>
    </source>
</reference>
<organism evidence="1 2">
    <name type="scientific">Saccharopolyspora hirsuta</name>
    <dbReference type="NCBI Taxonomy" id="1837"/>
    <lineage>
        <taxon>Bacteria</taxon>
        <taxon>Bacillati</taxon>
        <taxon>Actinomycetota</taxon>
        <taxon>Actinomycetes</taxon>
        <taxon>Pseudonocardiales</taxon>
        <taxon>Pseudonocardiaceae</taxon>
        <taxon>Saccharopolyspora</taxon>
    </lineage>
</organism>
<keyword evidence="2" id="KW-1185">Reference proteome</keyword>
<gene>
    <name evidence="1" type="ORF">F1721_05760</name>
</gene>
<comment type="caution">
    <text evidence="1">The sequence shown here is derived from an EMBL/GenBank/DDBJ whole genome shotgun (WGS) entry which is preliminary data.</text>
</comment>
<dbReference type="Proteomes" id="UP000323946">
    <property type="component" value="Unassembled WGS sequence"/>
</dbReference>
<dbReference type="OrthoDB" id="4020068at2"/>
<protein>
    <submittedName>
        <fullName evidence="1">Uncharacterized protein</fullName>
    </submittedName>
</protein>
<dbReference type="AlphaFoldDB" id="A0A5M7C798"/>